<dbReference type="GeneID" id="42856855"/>
<feature type="transmembrane region" description="Helical" evidence="1">
    <location>
        <begin position="117"/>
        <end position="135"/>
    </location>
</feature>
<feature type="transmembrane region" description="Helical" evidence="1">
    <location>
        <begin position="198"/>
        <end position="222"/>
    </location>
</feature>
<proteinExistence type="predicted"/>
<organism evidence="2 3">
    <name type="scientific">Ruthenibacterium lactatiformans</name>
    <dbReference type="NCBI Taxonomy" id="1550024"/>
    <lineage>
        <taxon>Bacteria</taxon>
        <taxon>Bacillati</taxon>
        <taxon>Bacillota</taxon>
        <taxon>Clostridia</taxon>
        <taxon>Eubacteriales</taxon>
        <taxon>Oscillospiraceae</taxon>
        <taxon>Ruthenibacterium</taxon>
    </lineage>
</organism>
<keyword evidence="1" id="KW-1133">Transmembrane helix</keyword>
<reference evidence="2" key="1">
    <citation type="submission" date="2015-02" db="EMBL/GenBank/DDBJ databases">
        <title>A novel member of the family Ruminococcaceae isolated from human feces.</title>
        <authorList>
            <person name="Shkoporov A.N."/>
            <person name="Chaplin A.V."/>
            <person name="Motuzova O.V."/>
            <person name="Kafarskaia L.I."/>
            <person name="Khokhlova E.V."/>
            <person name="Efimov B.A."/>
        </authorList>
    </citation>
    <scope>NUCLEOTIDE SEQUENCE [LARGE SCALE GENOMIC DNA]</scope>
    <source>
        <strain evidence="2">585-1</strain>
    </source>
</reference>
<protein>
    <recommendedName>
        <fullName evidence="4">DUF2812 domain-containing protein</fullName>
    </recommendedName>
</protein>
<dbReference type="Pfam" id="PF11193">
    <property type="entry name" value="DUF2812"/>
    <property type="match status" value="1"/>
</dbReference>
<accession>A0A0D8IZW4</accession>
<evidence type="ECO:0000256" key="1">
    <source>
        <dbReference type="SAM" id="Phobius"/>
    </source>
</evidence>
<sequence length="397" mass="43316">MKKRSYKLSLPRWALAQRESWYAELAARGLRVQKAGAMLTRFAPAPPARLRYRFEVGSDEGGLPAGQKEFYEECGWQYVLNDRPLHLFCAPEQTDAPDLHTDPAALADSLKTLRGSILSQALGTALWALLMFAQLTYLGRYTLELVLADAAAPLVWAILAVTLFRLGWGVYSMLALMRTRRMLRAGAMPRHGPGWRRAALAHRAACALLGAVYAVCLAVGLLELARYEKTPLPETGAGLPLLTLAEVEGAGYRRAAEAAPNVRDDVNQLVQTWTPGAPLGLSAWEAGYADGTQDTVYLVQRYCRLSGAGGAKAFGRGLARRLWLLEPEEYTVLKETPDTLVLANYEDGPGFHQTLLLVVDGPDVLFLHYWGGGARSADVGAAAQARFAEYTAAARGR</sequence>
<name>A0A0D8IZW4_9FIRM</name>
<dbReference type="AlphaFoldDB" id="A0A0D8IZW4"/>
<evidence type="ECO:0008006" key="4">
    <source>
        <dbReference type="Google" id="ProtNLM"/>
    </source>
</evidence>
<feature type="transmembrane region" description="Helical" evidence="1">
    <location>
        <begin position="155"/>
        <end position="177"/>
    </location>
</feature>
<keyword evidence="1" id="KW-0472">Membrane</keyword>
<dbReference type="Proteomes" id="UP000032483">
    <property type="component" value="Unassembled WGS sequence"/>
</dbReference>
<keyword evidence="1" id="KW-0812">Transmembrane</keyword>
<dbReference type="InterPro" id="IPR021359">
    <property type="entry name" value="DUF2812"/>
</dbReference>
<dbReference type="RefSeq" id="WP_050005386.1">
    <property type="nucleotide sequence ID" value="NZ_CAOJUJ010000014.1"/>
</dbReference>
<dbReference type="EMBL" id="JXXK01000012">
    <property type="protein sequence ID" value="KJF39831.1"/>
    <property type="molecule type" value="Genomic_DNA"/>
</dbReference>
<evidence type="ECO:0000313" key="3">
    <source>
        <dbReference type="Proteomes" id="UP000032483"/>
    </source>
</evidence>
<evidence type="ECO:0000313" key="2">
    <source>
        <dbReference type="EMBL" id="KJF39831.1"/>
    </source>
</evidence>
<comment type="caution">
    <text evidence="2">The sequence shown here is derived from an EMBL/GenBank/DDBJ whole genome shotgun (WGS) entry which is preliminary data.</text>
</comment>
<keyword evidence="3" id="KW-1185">Reference proteome</keyword>
<gene>
    <name evidence="2" type="ORF">TQ39_09675</name>
</gene>